<dbReference type="EMBL" id="JBEAFC010000009">
    <property type="protein sequence ID" value="KAL1541584.1"/>
    <property type="molecule type" value="Genomic_DNA"/>
</dbReference>
<evidence type="ECO:0000313" key="2">
    <source>
        <dbReference type="EMBL" id="KAL1541584.1"/>
    </source>
</evidence>
<accession>A0ABD1GEE2</accession>
<proteinExistence type="predicted"/>
<protein>
    <recommendedName>
        <fullName evidence="1">F-box domain-containing protein</fullName>
    </recommendedName>
</protein>
<feature type="domain" description="F-box" evidence="1">
    <location>
        <begin position="9"/>
        <end position="34"/>
    </location>
</feature>
<sequence length="183" mass="21150">MSKYIAMNKDVLLEIFLRMSVQSLLRLRAVCKSWWVGSVKDLICINHKNFEVPIAIKGQLKILPLTTTSISSSEILDRSVAIGFIDEDYKVAQLLLCKKHRRLHAELYSEIVPTAVPMWRTGFVFLEHERGYWSPWSSYASTGPDFRGAFVYDYCARKFICRYILPPQSMIVEYRGSFVSLLN</sequence>
<gene>
    <name evidence="2" type="ORF">AAHA92_25786</name>
</gene>
<organism evidence="2 3">
    <name type="scientific">Salvia divinorum</name>
    <name type="common">Maria pastora</name>
    <name type="synonym">Diviner's sage</name>
    <dbReference type="NCBI Taxonomy" id="28513"/>
    <lineage>
        <taxon>Eukaryota</taxon>
        <taxon>Viridiplantae</taxon>
        <taxon>Streptophyta</taxon>
        <taxon>Embryophyta</taxon>
        <taxon>Tracheophyta</taxon>
        <taxon>Spermatophyta</taxon>
        <taxon>Magnoliopsida</taxon>
        <taxon>eudicotyledons</taxon>
        <taxon>Gunneridae</taxon>
        <taxon>Pentapetalae</taxon>
        <taxon>asterids</taxon>
        <taxon>lamiids</taxon>
        <taxon>Lamiales</taxon>
        <taxon>Lamiaceae</taxon>
        <taxon>Nepetoideae</taxon>
        <taxon>Mentheae</taxon>
        <taxon>Salviinae</taxon>
        <taxon>Salvia</taxon>
        <taxon>Salvia subgen. Calosphace</taxon>
    </lineage>
</organism>
<dbReference type="SUPFAM" id="SSF81383">
    <property type="entry name" value="F-box domain"/>
    <property type="match status" value="1"/>
</dbReference>
<dbReference type="Proteomes" id="UP001567538">
    <property type="component" value="Unassembled WGS sequence"/>
</dbReference>
<dbReference type="InterPro" id="IPR001810">
    <property type="entry name" value="F-box_dom"/>
</dbReference>
<evidence type="ECO:0000313" key="3">
    <source>
        <dbReference type="Proteomes" id="UP001567538"/>
    </source>
</evidence>
<evidence type="ECO:0000259" key="1">
    <source>
        <dbReference type="Pfam" id="PF00646"/>
    </source>
</evidence>
<name>A0ABD1GEE2_SALDI</name>
<reference evidence="2 3" key="1">
    <citation type="submission" date="2024-06" db="EMBL/GenBank/DDBJ databases">
        <title>A chromosome level genome sequence of Diviner's sage (Salvia divinorum).</title>
        <authorList>
            <person name="Ford S.A."/>
            <person name="Ro D.-K."/>
            <person name="Ness R.W."/>
            <person name="Phillips M.A."/>
        </authorList>
    </citation>
    <scope>NUCLEOTIDE SEQUENCE [LARGE SCALE GENOMIC DNA]</scope>
    <source>
        <strain evidence="2">SAF-2024a</strain>
        <tissue evidence="2">Leaf</tissue>
    </source>
</reference>
<dbReference type="Pfam" id="PF00646">
    <property type="entry name" value="F-box"/>
    <property type="match status" value="1"/>
</dbReference>
<dbReference type="AlphaFoldDB" id="A0ABD1GEE2"/>
<keyword evidence="3" id="KW-1185">Reference proteome</keyword>
<dbReference type="InterPro" id="IPR036047">
    <property type="entry name" value="F-box-like_dom_sf"/>
</dbReference>
<dbReference type="Gene3D" id="1.20.1280.50">
    <property type="match status" value="1"/>
</dbReference>
<comment type="caution">
    <text evidence="2">The sequence shown here is derived from an EMBL/GenBank/DDBJ whole genome shotgun (WGS) entry which is preliminary data.</text>
</comment>